<keyword evidence="1" id="KW-1185">Reference proteome</keyword>
<dbReference type="AlphaFoldDB" id="A0A7E4USY3"/>
<sequence>MATDRIACIINQCGLVATRDKLTLVRGDSQADLIANMYKTAPDVKVVYIFTMSRSYARFNATITSLKAVGFKNIKLVNTTSWFNTEQMQRSPVTCVVGECVAFTPMSSAEQPQSLFTVYKKTDEGYDQVGDSETFELSHFRKCPQLKHVVVLMASRDFSESEKALVKQKYPCQTVHFIGNKGRNWLKCIWDEYDEKVENFLPALFTLNLRFKYGNRYHLEKVDYSQLPFEKTFQLDIDNAVELETSVHYNFSEPELLKTYKLPPSKSRVLKITLKVSFEFVPEVVVAIVSEKDTVEGAVYSIDFVNNYQCNSDESGDDSESVDYSDYFTGTLITPKGAIVVVERSNDISDVFKQLDAKKGSAKLRGVFIDYPKHITFPLDTHRAVANALPSPKIKVCIGRTHSEWTIHLRNSGIKLKVGEGVVIANWITYHSPYKEYFYFIHTGDGFQVVEKIRGELPDYPFDTVVVIVKRKEMHFEDLARRLFPSKKVIFSERAKLPKNVRHDFAWQYFNGMNFYGYMVRPYRGVFFVARSGDHCDFIEKSCDVNCGTFENKIACLLEKKMTDSFYSSFYVFLSYVGYKEEWTVLETPMPKSAYVHLKVTFDEHFIPTATITEANSPLFPVVIPGGTKKRKNEPKPLKDVGKSIDKVEVASIEHMPVGNPMTMSAKVTSPDSPSKRRVAAKVKDLEKSVTDLNINKGAALPVETSFDINPATSNASDVGSPAEIRLSVGKPTVSDVSNVPSPAVILTFTHCNRVLIAAGSGYTGDEEFPAYLRLKYTNGTPEFLVGSTAKATTKKSRKHLIYDIPGLLTANSNRDRKNDAWTFDTSRADDGSLLVHLNAKDTTSPVVVFGHILRATLHHVNDQLPTKLERVGIRLPSEAAISKEDLSAISMKLGVDLLLL</sequence>
<reference evidence="1" key="1">
    <citation type="journal article" date="2013" name="Genetics">
        <title>The draft genome and transcriptome of Panagrellus redivivus are shaped by the harsh demands of a free-living lifestyle.</title>
        <authorList>
            <person name="Srinivasan J."/>
            <person name="Dillman A.R."/>
            <person name="Macchietto M.G."/>
            <person name="Heikkinen L."/>
            <person name="Lakso M."/>
            <person name="Fracchia K.M."/>
            <person name="Antoshechkin I."/>
            <person name="Mortazavi A."/>
            <person name="Wong G."/>
            <person name="Sternberg P.W."/>
        </authorList>
    </citation>
    <scope>NUCLEOTIDE SEQUENCE [LARGE SCALE GENOMIC DNA]</scope>
    <source>
        <strain evidence="1">MT8872</strain>
    </source>
</reference>
<dbReference type="Proteomes" id="UP000492821">
    <property type="component" value="Unassembled WGS sequence"/>
</dbReference>
<evidence type="ECO:0000313" key="2">
    <source>
        <dbReference type="WBParaSite" id="Pan_g12435.t1"/>
    </source>
</evidence>
<organism evidence="1 2">
    <name type="scientific">Panagrellus redivivus</name>
    <name type="common">Microworm</name>
    <dbReference type="NCBI Taxonomy" id="6233"/>
    <lineage>
        <taxon>Eukaryota</taxon>
        <taxon>Metazoa</taxon>
        <taxon>Ecdysozoa</taxon>
        <taxon>Nematoda</taxon>
        <taxon>Chromadorea</taxon>
        <taxon>Rhabditida</taxon>
        <taxon>Tylenchina</taxon>
        <taxon>Panagrolaimomorpha</taxon>
        <taxon>Panagrolaimoidea</taxon>
        <taxon>Panagrolaimidae</taxon>
        <taxon>Panagrellus</taxon>
    </lineage>
</organism>
<dbReference type="Gene3D" id="3.30.420.40">
    <property type="match status" value="1"/>
</dbReference>
<proteinExistence type="predicted"/>
<name>A0A7E4USY3_PANRE</name>
<protein>
    <submittedName>
        <fullName evidence="2">DNA helicase</fullName>
    </submittedName>
</protein>
<accession>A0A7E4USY3</accession>
<reference evidence="2" key="2">
    <citation type="submission" date="2020-10" db="UniProtKB">
        <authorList>
            <consortium name="WormBaseParasite"/>
        </authorList>
    </citation>
    <scope>IDENTIFICATION</scope>
</reference>
<dbReference type="WBParaSite" id="Pan_g12435.t1">
    <property type="protein sequence ID" value="Pan_g12435.t1"/>
    <property type="gene ID" value="Pan_g12435"/>
</dbReference>
<evidence type="ECO:0000313" key="1">
    <source>
        <dbReference type="Proteomes" id="UP000492821"/>
    </source>
</evidence>